<reference evidence="2 3" key="1">
    <citation type="submission" date="2024-11" db="EMBL/GenBank/DDBJ databases">
        <title>Chromosome-level genome assembly of the freshwater bivalve Anodonta woodiana.</title>
        <authorList>
            <person name="Chen X."/>
        </authorList>
    </citation>
    <scope>NUCLEOTIDE SEQUENCE [LARGE SCALE GENOMIC DNA]</scope>
    <source>
        <strain evidence="2">MN2024</strain>
        <tissue evidence="2">Gills</tissue>
    </source>
</reference>
<dbReference type="PANTHER" id="PTHR35083:SF1">
    <property type="entry name" value="RGD1565685 PROTEIN"/>
    <property type="match status" value="1"/>
</dbReference>
<dbReference type="Pfam" id="PF15112">
    <property type="entry name" value="DUF4559"/>
    <property type="match status" value="1"/>
</dbReference>
<comment type="caution">
    <text evidence="2">The sequence shown here is derived from an EMBL/GenBank/DDBJ whole genome shotgun (WGS) entry which is preliminary data.</text>
</comment>
<feature type="coiled-coil region" evidence="1">
    <location>
        <begin position="358"/>
        <end position="385"/>
    </location>
</feature>
<evidence type="ECO:0008006" key="4">
    <source>
        <dbReference type="Google" id="ProtNLM"/>
    </source>
</evidence>
<accession>A0ABD3XSD5</accession>
<dbReference type="Proteomes" id="UP001634394">
    <property type="component" value="Unassembled WGS sequence"/>
</dbReference>
<dbReference type="AlphaFoldDB" id="A0ABD3XSD5"/>
<keyword evidence="1" id="KW-0175">Coiled coil</keyword>
<evidence type="ECO:0000256" key="1">
    <source>
        <dbReference type="SAM" id="Coils"/>
    </source>
</evidence>
<protein>
    <recommendedName>
        <fullName evidence="4">DZIP3-like HEPN domain-containing protein</fullName>
    </recommendedName>
</protein>
<dbReference type="EMBL" id="JBJQND010000001">
    <property type="protein sequence ID" value="KAL3888333.1"/>
    <property type="molecule type" value="Genomic_DNA"/>
</dbReference>
<name>A0ABD3XSD5_SINWO</name>
<organism evidence="2 3">
    <name type="scientific">Sinanodonta woodiana</name>
    <name type="common">Chinese pond mussel</name>
    <name type="synonym">Anodonta woodiana</name>
    <dbReference type="NCBI Taxonomy" id="1069815"/>
    <lineage>
        <taxon>Eukaryota</taxon>
        <taxon>Metazoa</taxon>
        <taxon>Spiralia</taxon>
        <taxon>Lophotrochozoa</taxon>
        <taxon>Mollusca</taxon>
        <taxon>Bivalvia</taxon>
        <taxon>Autobranchia</taxon>
        <taxon>Heteroconchia</taxon>
        <taxon>Palaeoheterodonta</taxon>
        <taxon>Unionida</taxon>
        <taxon>Unionoidea</taxon>
        <taxon>Unionidae</taxon>
        <taxon>Unioninae</taxon>
        <taxon>Sinanodonta</taxon>
    </lineage>
</organism>
<dbReference type="InterPro" id="IPR027897">
    <property type="entry name" value="DUF4559"/>
</dbReference>
<proteinExistence type="predicted"/>
<keyword evidence="3" id="KW-1185">Reference proteome</keyword>
<gene>
    <name evidence="2" type="ORF">ACJMK2_000703</name>
</gene>
<evidence type="ECO:0000313" key="3">
    <source>
        <dbReference type="Proteomes" id="UP001634394"/>
    </source>
</evidence>
<sequence>MSVPQRFNESEYINWLKCTNAFIILKEGLHPFIDTGVKKLHTNVKQKVISFLSESIGTIQCKHCSSNDIFYKGATGRSSAQWIIKCPSSVCDVWLDEILTFHTEPDKRSINWTNSDISKWDTDPYEIAKVFMPKGLDRKTKLPEELDIPAILSLLKYCKYFMKYVPNTRLLTDLIDVRNILYHSGSFKVTDAQKDKWIDMMSQLVMDLNLPVTVRNGMYMLKKEEISIKFEDMETRALMNMVTLLQCDIEEVKNKTVSIQEIQSQLSVQTHTNIDDISDTRMKTNTLETDMKEVKTILTELSKKSDKIADFLEHNDIKGKDLLGVVGSNKKNIIELRSRQYEVEKNILDIKSDLSSVKEQVGKHKEETTNKLEQLEVTVEENEQEGKTYIIVCVYYDK</sequence>
<evidence type="ECO:0000313" key="2">
    <source>
        <dbReference type="EMBL" id="KAL3888333.1"/>
    </source>
</evidence>
<dbReference type="PANTHER" id="PTHR35083">
    <property type="entry name" value="RGD1565685 PROTEIN"/>
    <property type="match status" value="1"/>
</dbReference>